<dbReference type="Pfam" id="PF08843">
    <property type="entry name" value="AbiEii"/>
    <property type="match status" value="1"/>
</dbReference>
<sequence length="333" mass="39446">MNRFLKLSGEEKREVFQAVSLSMGLRTDIVEKDFWVCFMLNHLFHKCKYKDAFVFKGGTSLSKAYHVIERFSEDIDIIFDWRKIVSTEENPWNDRSKTKQDQYNKLVNAKAAEFYASDLVPCLNRELEEVLGKGQWIAVDENDEMVINFYYPQLFEVEYLRDKVRLEIGPLAEWLPSHVTDIQSFVSEKYPQLFNRKVTEILTIDVERTFWEKLTILHKMANFPANKNLPPRYARHLYDVYCMTSSPVKEQAFARKELLEKDVIFKQKFYYAKSAHYETATLKEISLIPAEYIMDDVKSDYMAMKKMIYGEYPYFDDVIDCLKKFETEVHALS</sequence>
<dbReference type="InterPro" id="IPR014942">
    <property type="entry name" value="AbiEii"/>
</dbReference>
<dbReference type="GO" id="GO:0016740">
    <property type="term" value="F:transferase activity"/>
    <property type="evidence" value="ECO:0007669"/>
    <property type="project" value="UniProtKB-KW"/>
</dbReference>
<evidence type="ECO:0000313" key="1">
    <source>
        <dbReference type="EMBL" id="SFB39012.1"/>
    </source>
</evidence>
<dbReference type="Gene3D" id="3.10.450.620">
    <property type="entry name" value="JHP933, nucleotidyltransferase-like core domain"/>
    <property type="match status" value="1"/>
</dbReference>
<accession>A0A1I1AND9</accession>
<dbReference type="RefSeq" id="WP_092874896.1">
    <property type="nucleotide sequence ID" value="NZ_FOJY01000032.1"/>
</dbReference>
<dbReference type="Proteomes" id="UP000198838">
    <property type="component" value="Unassembled WGS sequence"/>
</dbReference>
<dbReference type="OrthoDB" id="9780929at2"/>
<dbReference type="EMBL" id="FOJY01000032">
    <property type="protein sequence ID" value="SFB39012.1"/>
    <property type="molecule type" value="Genomic_DNA"/>
</dbReference>
<name>A0A1I1AND9_9FIRM</name>
<dbReference type="STRING" id="1120918.SAMN05216249_1324"/>
<gene>
    <name evidence="1" type="ORF">SAMN05216249_1324</name>
</gene>
<reference evidence="1 2" key="1">
    <citation type="submission" date="2016-10" db="EMBL/GenBank/DDBJ databases">
        <authorList>
            <person name="de Groot N.N."/>
        </authorList>
    </citation>
    <scope>NUCLEOTIDE SEQUENCE [LARGE SCALE GENOMIC DNA]</scope>
    <source>
        <strain evidence="1 2">DSM 5522</strain>
    </source>
</reference>
<keyword evidence="1" id="KW-0808">Transferase</keyword>
<keyword evidence="2" id="KW-1185">Reference proteome</keyword>
<dbReference type="AlphaFoldDB" id="A0A1I1AND9"/>
<protein>
    <submittedName>
        <fullName evidence="1">Nucleotidyl transferase AbiEii toxin, Type IV TA system</fullName>
    </submittedName>
</protein>
<organism evidence="1 2">
    <name type="scientific">Acetitomaculum ruminis DSM 5522</name>
    <dbReference type="NCBI Taxonomy" id="1120918"/>
    <lineage>
        <taxon>Bacteria</taxon>
        <taxon>Bacillati</taxon>
        <taxon>Bacillota</taxon>
        <taxon>Clostridia</taxon>
        <taxon>Lachnospirales</taxon>
        <taxon>Lachnospiraceae</taxon>
        <taxon>Acetitomaculum</taxon>
    </lineage>
</organism>
<evidence type="ECO:0000313" key="2">
    <source>
        <dbReference type="Proteomes" id="UP000198838"/>
    </source>
</evidence>
<proteinExistence type="predicted"/>